<evidence type="ECO:0000256" key="1">
    <source>
        <dbReference type="SAM" id="MobiDB-lite"/>
    </source>
</evidence>
<sequence>MAPGRRPRRNNQDLIPSKTTYQYLGKSLSMSNPTDRLKLDTATRPSLFPRSRNVTIYGGVFTAGHHHQGVWREISHLSLVHPTKTCLWRHREAKVSSKNIPEIPMHLVRSQYNLRKQDEWTFSIGKAAHCGPEDEQGQVIIQTFVGRRARQLWQSTIDYAQRLVSPNILNIVGTSSGDSEAHYILFGGAQRNNTRRLIASGLRLGERETTMFGTRIVYGIASGLDFLSKINPYLSLANLEIESFDAFSDDLGNTVLAFTPHGEHEEERREGNGCLQPPWLWRDVVDNLQPEVRRDSVVVFNSLITKLFNDANHIIYKEKLDRSDDDLQIESSCGGAGRHKSNSTESSSTRDPSTDDGETIACRREITWTSLGLDLSLPGISETYEDILHSVLPLDRAAIQSSIDLPRRSGQRKSGAIHACDKYRREEIMFTPDAVRNAIVVFEQPSLNEICSQCGQIVISRDPVDSTTDEASSPVLTAETSSGYRTVQMPRFFDDESMASMDVLRSSVGFSRIPSDGNFDSTEFRFGEDLPFNSDLNSPIMDFIHDLDSRPMESSPRLIPSRPVYSPPPDSPPPLVPATISIFQQRPWPTSSATSLPNIPFQSGPIYYQPYPTYPPSYVQHHDPDLHQTYLEEHGQAK</sequence>
<reference evidence="2 3" key="1">
    <citation type="submission" date="2014-04" db="EMBL/GenBank/DDBJ databases">
        <title>Evolutionary Origins and Diversification of the Mycorrhizal Mutualists.</title>
        <authorList>
            <consortium name="DOE Joint Genome Institute"/>
            <consortium name="Mycorrhizal Genomics Consortium"/>
            <person name="Kohler A."/>
            <person name="Kuo A."/>
            <person name="Nagy L.G."/>
            <person name="Floudas D."/>
            <person name="Copeland A."/>
            <person name="Barry K.W."/>
            <person name="Cichocki N."/>
            <person name="Veneault-Fourrey C."/>
            <person name="LaButti K."/>
            <person name="Lindquist E.A."/>
            <person name="Lipzen A."/>
            <person name="Lundell T."/>
            <person name="Morin E."/>
            <person name="Murat C."/>
            <person name="Riley R."/>
            <person name="Ohm R."/>
            <person name="Sun H."/>
            <person name="Tunlid A."/>
            <person name="Henrissat B."/>
            <person name="Grigoriev I.V."/>
            <person name="Hibbett D.S."/>
            <person name="Martin F."/>
        </authorList>
    </citation>
    <scope>NUCLEOTIDE SEQUENCE [LARGE SCALE GENOMIC DNA]</scope>
    <source>
        <strain evidence="2 3">FD-317 M1</strain>
    </source>
</reference>
<dbReference type="Proteomes" id="UP000053593">
    <property type="component" value="Unassembled WGS sequence"/>
</dbReference>
<feature type="region of interest" description="Disordered" evidence="1">
    <location>
        <begin position="551"/>
        <end position="573"/>
    </location>
</feature>
<gene>
    <name evidence="2" type="ORF">GYMLUDRAFT_261219</name>
</gene>
<dbReference type="AlphaFoldDB" id="A0A0D0CEB7"/>
<dbReference type="HOGENOM" id="CLU_428961_0_0_1"/>
<evidence type="ECO:0000313" key="2">
    <source>
        <dbReference type="EMBL" id="KIK60864.1"/>
    </source>
</evidence>
<keyword evidence="3" id="KW-1185">Reference proteome</keyword>
<evidence type="ECO:0000313" key="3">
    <source>
        <dbReference type="Proteomes" id="UP000053593"/>
    </source>
</evidence>
<protein>
    <submittedName>
        <fullName evidence="2">Uncharacterized protein</fullName>
    </submittedName>
</protein>
<accession>A0A0D0CEB7</accession>
<dbReference type="EMBL" id="KN834773">
    <property type="protein sequence ID" value="KIK60864.1"/>
    <property type="molecule type" value="Genomic_DNA"/>
</dbReference>
<name>A0A0D0CEB7_9AGAR</name>
<proteinExistence type="predicted"/>
<organism evidence="2 3">
    <name type="scientific">Collybiopsis luxurians FD-317 M1</name>
    <dbReference type="NCBI Taxonomy" id="944289"/>
    <lineage>
        <taxon>Eukaryota</taxon>
        <taxon>Fungi</taxon>
        <taxon>Dikarya</taxon>
        <taxon>Basidiomycota</taxon>
        <taxon>Agaricomycotina</taxon>
        <taxon>Agaricomycetes</taxon>
        <taxon>Agaricomycetidae</taxon>
        <taxon>Agaricales</taxon>
        <taxon>Marasmiineae</taxon>
        <taxon>Omphalotaceae</taxon>
        <taxon>Collybiopsis</taxon>
        <taxon>Collybiopsis luxurians</taxon>
    </lineage>
</organism>
<dbReference type="OrthoDB" id="3026831at2759"/>
<feature type="region of interest" description="Disordered" evidence="1">
    <location>
        <begin position="327"/>
        <end position="359"/>
    </location>
</feature>